<evidence type="ECO:0000256" key="3">
    <source>
        <dbReference type="ARBA" id="ARBA00022989"/>
    </source>
</evidence>
<comment type="subcellular location">
    <subcellularLocation>
        <location evidence="1">Endomembrane system</location>
        <topology evidence="1">Multi-pass membrane protein</topology>
    </subcellularLocation>
</comment>
<keyword evidence="3 5" id="KW-1133">Transmembrane helix</keyword>
<name>A0ABY6AG10_9PSED</name>
<evidence type="ECO:0000256" key="2">
    <source>
        <dbReference type="ARBA" id="ARBA00022692"/>
    </source>
</evidence>
<keyword evidence="4 5" id="KW-0472">Membrane</keyword>
<feature type="transmembrane region" description="Helical" evidence="5">
    <location>
        <begin position="45"/>
        <end position="65"/>
    </location>
</feature>
<keyword evidence="2 5" id="KW-0812">Transmembrane</keyword>
<evidence type="ECO:0000259" key="6">
    <source>
        <dbReference type="Pfam" id="PF02656"/>
    </source>
</evidence>
<dbReference type="EMBL" id="CP104557">
    <property type="protein sequence ID" value="UXH38057.1"/>
    <property type="molecule type" value="Genomic_DNA"/>
</dbReference>
<evidence type="ECO:0000313" key="7">
    <source>
        <dbReference type="EMBL" id="UXH38057.1"/>
    </source>
</evidence>
<keyword evidence="8" id="KW-1185">Reference proteome</keyword>
<protein>
    <submittedName>
        <fullName evidence="7">DUF202 domain-containing protein</fullName>
    </submittedName>
</protein>
<feature type="transmembrane region" description="Helical" evidence="5">
    <location>
        <begin position="21"/>
        <end position="39"/>
    </location>
</feature>
<evidence type="ECO:0000256" key="4">
    <source>
        <dbReference type="ARBA" id="ARBA00023136"/>
    </source>
</evidence>
<evidence type="ECO:0000313" key="8">
    <source>
        <dbReference type="Proteomes" id="UP001064504"/>
    </source>
</evidence>
<dbReference type="Proteomes" id="UP001064504">
    <property type="component" value="Chromosome"/>
</dbReference>
<sequence length="109" mass="12056">MPDPTRLQADDGLQPERTLLAWRRTILAMVVCSCFFLRWVPQHGWLAVGPAIVCLLAAGAAWLRLRRSYQRNLIGLQAEIIASGVTVNLLLAVCVTVLCAVELFAILAW</sequence>
<dbReference type="InterPro" id="IPR003807">
    <property type="entry name" value="DUF202"/>
</dbReference>
<evidence type="ECO:0000256" key="5">
    <source>
        <dbReference type="SAM" id="Phobius"/>
    </source>
</evidence>
<accession>A0ABY6AG10</accession>
<proteinExistence type="predicted"/>
<gene>
    <name evidence="7" type="ORF">N5C08_13715</name>
</gene>
<feature type="domain" description="DUF202" evidence="6">
    <location>
        <begin position="10"/>
        <end position="72"/>
    </location>
</feature>
<organism evidence="7 8">
    <name type="scientific">Pseudomonas promysalinigenes</name>
    <dbReference type="NCBI Taxonomy" id="485898"/>
    <lineage>
        <taxon>Bacteria</taxon>
        <taxon>Pseudomonadati</taxon>
        <taxon>Pseudomonadota</taxon>
        <taxon>Gammaproteobacteria</taxon>
        <taxon>Pseudomonadales</taxon>
        <taxon>Pseudomonadaceae</taxon>
        <taxon>Pseudomonas</taxon>
    </lineage>
</organism>
<feature type="transmembrane region" description="Helical" evidence="5">
    <location>
        <begin position="85"/>
        <end position="108"/>
    </location>
</feature>
<dbReference type="Pfam" id="PF02656">
    <property type="entry name" value="DUF202"/>
    <property type="match status" value="1"/>
</dbReference>
<reference evidence="7" key="1">
    <citation type="submission" date="2022-09" db="EMBL/GenBank/DDBJ databases">
        <title>Complete genome sequence of Pseudomonas promysalinigenes strain RL-WG26, a newly isolated PGPR with the potential for plant salinity stress alleviation.</title>
        <authorList>
            <person name="Ren L."/>
            <person name="Wang G."/>
            <person name="Hu H."/>
        </authorList>
    </citation>
    <scope>NUCLEOTIDE SEQUENCE</scope>
    <source>
        <strain evidence="7">RL-WG26</strain>
    </source>
</reference>
<evidence type="ECO:0000256" key="1">
    <source>
        <dbReference type="ARBA" id="ARBA00004127"/>
    </source>
</evidence>
<dbReference type="RefSeq" id="WP_207869669.1">
    <property type="nucleotide sequence ID" value="NZ_CP104557.1"/>
</dbReference>